<evidence type="ECO:0000313" key="7">
    <source>
        <dbReference type="Proteomes" id="UP000050761"/>
    </source>
</evidence>
<evidence type="ECO:0000313" key="6">
    <source>
        <dbReference type="EMBL" id="VDP06069.1"/>
    </source>
</evidence>
<organism evidence="6">
    <name type="scientific">Heligmosomoides polygyrus</name>
    <name type="common">Parasitic roundworm</name>
    <dbReference type="NCBI Taxonomy" id="6339"/>
    <lineage>
        <taxon>Eukaryota</taxon>
        <taxon>Metazoa</taxon>
        <taxon>Ecdysozoa</taxon>
        <taxon>Nematoda</taxon>
        <taxon>Chromadorea</taxon>
        <taxon>Rhabditida</taxon>
        <taxon>Rhabditina</taxon>
        <taxon>Rhabditomorpha</taxon>
        <taxon>Strongyloidea</taxon>
        <taxon>Heligmosomidae</taxon>
        <taxon>Heligmosomoides</taxon>
    </lineage>
</organism>
<feature type="transmembrane region" description="Helical" evidence="5">
    <location>
        <begin position="217"/>
        <end position="238"/>
    </location>
</feature>
<feature type="transmembrane region" description="Helical" evidence="5">
    <location>
        <begin position="95"/>
        <end position="121"/>
    </location>
</feature>
<evidence type="ECO:0000256" key="2">
    <source>
        <dbReference type="ARBA" id="ARBA00022692"/>
    </source>
</evidence>
<evidence type="ECO:0000256" key="3">
    <source>
        <dbReference type="ARBA" id="ARBA00022989"/>
    </source>
</evidence>
<protein>
    <submittedName>
        <fullName evidence="8">AA_permease domain-containing protein</fullName>
    </submittedName>
</protein>
<keyword evidence="3 5" id="KW-1133">Transmembrane helix</keyword>
<dbReference type="Proteomes" id="UP000050761">
    <property type="component" value="Unassembled WGS sequence"/>
</dbReference>
<dbReference type="PANTHER" id="PTHR11785">
    <property type="entry name" value="AMINO ACID TRANSPORTER"/>
    <property type="match status" value="1"/>
</dbReference>
<feature type="non-terminal residue" evidence="6">
    <location>
        <position position="1"/>
    </location>
</feature>
<reference evidence="8" key="2">
    <citation type="submission" date="2019-09" db="UniProtKB">
        <authorList>
            <consortium name="WormBaseParasite"/>
        </authorList>
    </citation>
    <scope>IDENTIFICATION</scope>
</reference>
<evidence type="ECO:0000313" key="8">
    <source>
        <dbReference type="WBParaSite" id="HPBE_0001647801-mRNA-1"/>
    </source>
</evidence>
<feature type="transmembrane region" description="Helical" evidence="5">
    <location>
        <begin position="61"/>
        <end position="83"/>
    </location>
</feature>
<keyword evidence="2 5" id="KW-0812">Transmembrane</keyword>
<dbReference type="Gene3D" id="1.20.1740.10">
    <property type="entry name" value="Amino acid/polyamine transporter I"/>
    <property type="match status" value="1"/>
</dbReference>
<accession>A0A3P8E120</accession>
<comment type="subcellular location">
    <subcellularLocation>
        <location evidence="1">Membrane</location>
        <topology evidence="1">Multi-pass membrane protein</topology>
    </subcellularLocation>
</comment>
<dbReference type="EMBL" id="UZAH01029440">
    <property type="protein sequence ID" value="VDP06069.1"/>
    <property type="molecule type" value="Genomic_DNA"/>
</dbReference>
<feature type="transmembrane region" description="Helical" evidence="5">
    <location>
        <begin position="193"/>
        <end position="211"/>
    </location>
</feature>
<sequence length="265" mass="29488">VLCVVNCWSVKLTTKVQDWFTYCKVAALLLVIITGFYLLIFGGPQYRDSFDNLFEGNFRDISAPAVSFYSGLFAYQGWTYLNFITEEIINPRRNLPLSVFISMGIVTLVYVLYNVALYVVMSPEEVLLSPAAGVLFAEKAFGKYAFIMPLAVVISTVGSANGLVMTSSRLFFCGAREGHMPTVLAMINKSLRTPIPAVVFQCLLSIMYLFISGKIYVLINASQCTVWMAIIVSVLALFRLRCTMPDAPRPVKVGLISSTLLQRNY</sequence>
<evidence type="ECO:0000256" key="4">
    <source>
        <dbReference type="ARBA" id="ARBA00023136"/>
    </source>
</evidence>
<dbReference type="GO" id="GO:0016020">
    <property type="term" value="C:membrane"/>
    <property type="evidence" value="ECO:0007669"/>
    <property type="project" value="UniProtKB-SubCell"/>
</dbReference>
<keyword evidence="4 5" id="KW-0472">Membrane</keyword>
<name>A0A3P8E120_HELPZ</name>
<dbReference type="AlphaFoldDB" id="A0A3P8E120"/>
<keyword evidence="7" id="KW-1185">Reference proteome</keyword>
<dbReference type="OrthoDB" id="10062876at2759"/>
<proteinExistence type="predicted"/>
<dbReference type="InterPro" id="IPR002293">
    <property type="entry name" value="AA/rel_permease1"/>
</dbReference>
<dbReference type="WBParaSite" id="HPBE_0001647801-mRNA-1">
    <property type="protein sequence ID" value="HPBE_0001647801-mRNA-1"/>
    <property type="gene ID" value="HPBE_0001647801"/>
</dbReference>
<gene>
    <name evidence="6" type="ORF">HPBE_LOCUS16477</name>
</gene>
<dbReference type="GO" id="GO:0015179">
    <property type="term" value="F:L-amino acid transmembrane transporter activity"/>
    <property type="evidence" value="ECO:0007669"/>
    <property type="project" value="TreeGrafter"/>
</dbReference>
<dbReference type="InterPro" id="IPR050598">
    <property type="entry name" value="AminoAcid_Transporter"/>
</dbReference>
<dbReference type="Pfam" id="PF13520">
    <property type="entry name" value="AA_permease_2"/>
    <property type="match status" value="1"/>
</dbReference>
<evidence type="ECO:0000256" key="5">
    <source>
        <dbReference type="SAM" id="Phobius"/>
    </source>
</evidence>
<feature type="transmembrane region" description="Helical" evidence="5">
    <location>
        <begin position="19"/>
        <end position="41"/>
    </location>
</feature>
<reference evidence="6 7" key="1">
    <citation type="submission" date="2018-11" db="EMBL/GenBank/DDBJ databases">
        <authorList>
            <consortium name="Pathogen Informatics"/>
        </authorList>
    </citation>
    <scope>NUCLEOTIDE SEQUENCE [LARGE SCALE GENOMIC DNA]</scope>
</reference>
<evidence type="ECO:0000256" key="1">
    <source>
        <dbReference type="ARBA" id="ARBA00004141"/>
    </source>
</evidence>
<dbReference type="PANTHER" id="PTHR11785:SF531">
    <property type="entry name" value="LARGE NEUTRAL AMINO ACIDS TRANSPORTER SMALL SUBUNIT 1"/>
    <property type="match status" value="1"/>
</dbReference>
<feature type="transmembrane region" description="Helical" evidence="5">
    <location>
        <begin position="141"/>
        <end position="172"/>
    </location>
</feature>